<dbReference type="InParanoid" id="K4AH48"/>
<dbReference type="Gramene" id="KQK92202">
    <property type="protein sequence ID" value="KQK92202"/>
    <property type="gene ID" value="SETIT_038205mg"/>
</dbReference>
<sequence length="98" mass="10895">MNFTRFCSTFYEELDLAATLISDAPNNFWKNLSGFDIILWGKCESRLLAFVRNSELVTTSTILSVVFLTNAAFVGSNMISFDTFLPSCLSHPAAQLTT</sequence>
<accession>K4AH48</accession>
<evidence type="ECO:0000313" key="1">
    <source>
        <dbReference type="EnsemblPlants" id="KQK92202"/>
    </source>
</evidence>
<name>K4AH48_SETIT</name>
<dbReference type="Proteomes" id="UP000004995">
    <property type="component" value="Unassembled WGS sequence"/>
</dbReference>
<dbReference type="AlphaFoldDB" id="K4AH48"/>
<reference evidence="2" key="1">
    <citation type="journal article" date="2012" name="Nat. Biotechnol.">
        <title>Reference genome sequence of the model plant Setaria.</title>
        <authorList>
            <person name="Bennetzen J.L."/>
            <person name="Schmutz J."/>
            <person name="Wang H."/>
            <person name="Percifield R."/>
            <person name="Hawkins J."/>
            <person name="Pontaroli A.C."/>
            <person name="Estep M."/>
            <person name="Feng L."/>
            <person name="Vaughn J.N."/>
            <person name="Grimwood J."/>
            <person name="Jenkins J."/>
            <person name="Barry K."/>
            <person name="Lindquist E."/>
            <person name="Hellsten U."/>
            <person name="Deshpande S."/>
            <person name="Wang X."/>
            <person name="Wu X."/>
            <person name="Mitros T."/>
            <person name="Triplett J."/>
            <person name="Yang X."/>
            <person name="Ye C.Y."/>
            <person name="Mauro-Herrera M."/>
            <person name="Wang L."/>
            <person name="Li P."/>
            <person name="Sharma M."/>
            <person name="Sharma R."/>
            <person name="Ronald P.C."/>
            <person name="Panaud O."/>
            <person name="Kellogg E.A."/>
            <person name="Brutnell T.P."/>
            <person name="Doust A.N."/>
            <person name="Tuskan G.A."/>
            <person name="Rokhsar D."/>
            <person name="Devos K.M."/>
        </authorList>
    </citation>
    <scope>NUCLEOTIDE SEQUENCE [LARGE SCALE GENOMIC DNA]</scope>
    <source>
        <strain evidence="2">cv. Yugu1</strain>
    </source>
</reference>
<dbReference type="EMBL" id="AGNK02006100">
    <property type="status" value="NOT_ANNOTATED_CDS"/>
    <property type="molecule type" value="Genomic_DNA"/>
</dbReference>
<proteinExistence type="predicted"/>
<organism evidence="1 2">
    <name type="scientific">Setaria italica</name>
    <name type="common">Foxtail millet</name>
    <name type="synonym">Panicum italicum</name>
    <dbReference type="NCBI Taxonomy" id="4555"/>
    <lineage>
        <taxon>Eukaryota</taxon>
        <taxon>Viridiplantae</taxon>
        <taxon>Streptophyta</taxon>
        <taxon>Embryophyta</taxon>
        <taxon>Tracheophyta</taxon>
        <taxon>Spermatophyta</taxon>
        <taxon>Magnoliopsida</taxon>
        <taxon>Liliopsida</taxon>
        <taxon>Poales</taxon>
        <taxon>Poaceae</taxon>
        <taxon>PACMAD clade</taxon>
        <taxon>Panicoideae</taxon>
        <taxon>Panicodae</taxon>
        <taxon>Paniceae</taxon>
        <taxon>Cenchrinae</taxon>
        <taxon>Setaria</taxon>
    </lineage>
</organism>
<protein>
    <submittedName>
        <fullName evidence="1">Uncharacterized protein</fullName>
    </submittedName>
</protein>
<keyword evidence="2" id="KW-1185">Reference proteome</keyword>
<reference evidence="1" key="2">
    <citation type="submission" date="2018-08" db="UniProtKB">
        <authorList>
            <consortium name="EnsemblPlants"/>
        </authorList>
    </citation>
    <scope>IDENTIFICATION</scope>
    <source>
        <strain evidence="1">Yugu1</strain>
    </source>
</reference>
<evidence type="ECO:0000313" key="2">
    <source>
        <dbReference type="Proteomes" id="UP000004995"/>
    </source>
</evidence>
<dbReference type="EnsemblPlants" id="KQK92202">
    <property type="protein sequence ID" value="KQK92202"/>
    <property type="gene ID" value="SETIT_038205mg"/>
</dbReference>
<dbReference type="HOGENOM" id="CLU_2337590_0_0_1"/>